<keyword evidence="2" id="KW-0143">Chaperone</keyword>
<dbReference type="InterPro" id="IPR001844">
    <property type="entry name" value="Cpn60/GroEL"/>
</dbReference>
<reference evidence="3 4" key="1">
    <citation type="journal article" date="2021" name="Nat. Plants">
        <title>The Taxus genome provides insights into paclitaxel biosynthesis.</title>
        <authorList>
            <person name="Xiong X."/>
            <person name="Gou J."/>
            <person name="Liao Q."/>
            <person name="Li Y."/>
            <person name="Zhou Q."/>
            <person name="Bi G."/>
            <person name="Li C."/>
            <person name="Du R."/>
            <person name="Wang X."/>
            <person name="Sun T."/>
            <person name="Guo L."/>
            <person name="Liang H."/>
            <person name="Lu P."/>
            <person name="Wu Y."/>
            <person name="Zhang Z."/>
            <person name="Ro D.K."/>
            <person name="Shang Y."/>
            <person name="Huang S."/>
            <person name="Yan J."/>
        </authorList>
    </citation>
    <scope>NUCLEOTIDE SEQUENCE [LARGE SCALE GENOMIC DNA]</scope>
    <source>
        <strain evidence="3">Ta-2019</strain>
    </source>
</reference>
<dbReference type="SUPFAM" id="SSF54849">
    <property type="entry name" value="GroEL-intermediate domain like"/>
    <property type="match status" value="1"/>
</dbReference>
<comment type="caution">
    <text evidence="3">The sequence shown here is derived from an EMBL/GenBank/DDBJ whole genome shotgun (WGS) entry which is preliminary data.</text>
</comment>
<protein>
    <submittedName>
        <fullName evidence="3">Uncharacterized protein</fullName>
    </submittedName>
</protein>
<name>A0AA38GYH0_TAXCH</name>
<feature type="non-terminal residue" evidence="3">
    <location>
        <position position="1"/>
    </location>
</feature>
<dbReference type="Gene3D" id="3.50.7.10">
    <property type="entry name" value="GroEL"/>
    <property type="match status" value="1"/>
</dbReference>
<dbReference type="GO" id="GO:0140662">
    <property type="term" value="F:ATP-dependent protein folding chaperone"/>
    <property type="evidence" value="ECO:0007669"/>
    <property type="project" value="InterPro"/>
</dbReference>
<dbReference type="AlphaFoldDB" id="A0AA38GYH0"/>
<keyword evidence="4" id="KW-1185">Reference proteome</keyword>
<evidence type="ECO:0000256" key="2">
    <source>
        <dbReference type="ARBA" id="ARBA00023186"/>
    </source>
</evidence>
<accession>A0AA38GYH0</accession>
<dbReference type="SUPFAM" id="SSF52029">
    <property type="entry name" value="GroEL apical domain-like"/>
    <property type="match status" value="1"/>
</dbReference>
<sequence>MIADAIDKVGSDGMMTIESSLSFETTVTVEGMEIDKGYLFPHFVTNQGKLTVEFENARVLVTDQKIKTNKDIT</sequence>
<evidence type="ECO:0000256" key="1">
    <source>
        <dbReference type="ARBA" id="ARBA00006607"/>
    </source>
</evidence>
<gene>
    <name evidence="3" type="ORF">KI387_003886</name>
</gene>
<dbReference type="GO" id="GO:0042026">
    <property type="term" value="P:protein refolding"/>
    <property type="evidence" value="ECO:0007669"/>
    <property type="project" value="InterPro"/>
</dbReference>
<organism evidence="3 4">
    <name type="scientific">Taxus chinensis</name>
    <name type="common">Chinese yew</name>
    <name type="synonym">Taxus wallichiana var. chinensis</name>
    <dbReference type="NCBI Taxonomy" id="29808"/>
    <lineage>
        <taxon>Eukaryota</taxon>
        <taxon>Viridiplantae</taxon>
        <taxon>Streptophyta</taxon>
        <taxon>Embryophyta</taxon>
        <taxon>Tracheophyta</taxon>
        <taxon>Spermatophyta</taxon>
        <taxon>Pinopsida</taxon>
        <taxon>Pinidae</taxon>
        <taxon>Conifers II</taxon>
        <taxon>Cupressales</taxon>
        <taxon>Taxaceae</taxon>
        <taxon>Taxus</taxon>
    </lineage>
</organism>
<dbReference type="PANTHER" id="PTHR45633">
    <property type="entry name" value="60 KDA HEAT SHOCK PROTEIN, MITOCHONDRIAL"/>
    <property type="match status" value="1"/>
</dbReference>
<evidence type="ECO:0000313" key="4">
    <source>
        <dbReference type="Proteomes" id="UP000824469"/>
    </source>
</evidence>
<dbReference type="EMBL" id="JAHRHJ020000001">
    <property type="protein sequence ID" value="KAH9331778.1"/>
    <property type="molecule type" value="Genomic_DNA"/>
</dbReference>
<dbReference type="OMA" id="YENCKGN"/>
<dbReference type="InterPro" id="IPR027409">
    <property type="entry name" value="GroEL-like_apical_dom_sf"/>
</dbReference>
<comment type="similarity">
    <text evidence="1">Belongs to the chaperonin (HSP60) family.</text>
</comment>
<dbReference type="InterPro" id="IPR027410">
    <property type="entry name" value="TCP-1-like_intermed_sf"/>
</dbReference>
<dbReference type="Proteomes" id="UP000824469">
    <property type="component" value="Unassembled WGS sequence"/>
</dbReference>
<dbReference type="Gene3D" id="3.30.260.10">
    <property type="entry name" value="TCP-1-like chaperonin intermediate domain"/>
    <property type="match status" value="1"/>
</dbReference>
<evidence type="ECO:0000313" key="3">
    <source>
        <dbReference type="EMBL" id="KAH9331778.1"/>
    </source>
</evidence>
<proteinExistence type="inferred from homology"/>